<protein>
    <recommendedName>
        <fullName evidence="3">CHRD domain-containing protein</fullName>
    </recommendedName>
</protein>
<dbReference type="InterPro" id="IPR021851">
    <property type="entry name" value="DUF3455"/>
</dbReference>
<feature type="domain" description="CHRD" evidence="3">
    <location>
        <begin position="117"/>
        <end position="244"/>
    </location>
</feature>
<dbReference type="Pfam" id="PF07452">
    <property type="entry name" value="CHRD"/>
    <property type="match status" value="1"/>
</dbReference>
<dbReference type="KEGG" id="sclf:BB341_10790"/>
<dbReference type="OrthoDB" id="8901345at2"/>
<dbReference type="SMART" id="SM00754">
    <property type="entry name" value="CHRD"/>
    <property type="match status" value="1"/>
</dbReference>
<dbReference type="InterPro" id="IPR010895">
    <property type="entry name" value="CHRD"/>
</dbReference>
<reference evidence="4 5" key="1">
    <citation type="journal article" date="2010" name="Genome Biol. Evol.">
        <title>The sequence of a 1.8-mb bacterial linear plasmid reveals a rich evolutionary reservoir of secondary metabolic pathways.</title>
        <authorList>
            <person name="Medema M.H."/>
            <person name="Trefzer A."/>
            <person name="Kovalchuk A."/>
            <person name="van den Berg M."/>
            <person name="Mueller U."/>
            <person name="Heijne W."/>
            <person name="Wu L."/>
            <person name="Alam M.T."/>
            <person name="Ronning C.M."/>
            <person name="Nierman W.C."/>
            <person name="Bovenberg R.A.L."/>
            <person name="Breitling R."/>
            <person name="Takano E."/>
        </authorList>
    </citation>
    <scope>NUCLEOTIDE SEQUENCE [LARGE SCALE GENOMIC DNA]</scope>
    <source>
        <strain evidence="5">ATCC 27064 / DSM 738 / JCM 4710 / NBRC 13307 / NCIMB 12785 / NRRL 3585 / VKM Ac-602</strain>
    </source>
</reference>
<dbReference type="STRING" id="1901.BB341_10790"/>
<keyword evidence="2" id="KW-0732">Signal</keyword>
<gene>
    <name evidence="4" type="ORF">SCLAV_3581</name>
</gene>
<feature type="compositionally biased region" description="Gly residues" evidence="1">
    <location>
        <begin position="70"/>
        <end position="96"/>
    </location>
</feature>
<dbReference type="RefSeq" id="WP_003961479.1">
    <property type="nucleotide sequence ID" value="NZ_CM000913.1"/>
</dbReference>
<keyword evidence="5" id="KW-1185">Reference proteome</keyword>
<dbReference type="PANTHER" id="PTHR35567">
    <property type="entry name" value="MALATE DEHYDROGENASE (AFU_ORTHOLOGUE AFUA_2G13800)"/>
    <property type="match status" value="1"/>
</dbReference>
<dbReference type="GeneID" id="93729916"/>
<evidence type="ECO:0000256" key="2">
    <source>
        <dbReference type="SAM" id="SignalP"/>
    </source>
</evidence>
<feature type="chain" id="PRO_5038434376" description="CHRD domain-containing protein" evidence="2">
    <location>
        <begin position="30"/>
        <end position="388"/>
    </location>
</feature>
<dbReference type="PANTHER" id="PTHR35567:SF1">
    <property type="entry name" value="CONSERVED FUNGAL PROTEIN (AFU_ORTHOLOGUE AFUA_1G14230)"/>
    <property type="match status" value="1"/>
</dbReference>
<sequence>MKRTKTILVGITAVVAAAGVGFAVLPAVADALSDTKGNGSNGSTGSAEGAGKAEDAGKAGSTGKVEGTEGAEGGGSAGAAGGTGGAGGHGSHAGHGAGEAVSAAGLDAAGKAKAWYFVASLNGANEVPVAGGPAVGDRDGRALQFVKVQGDTVSVAMKFRGVAKPTALHIHQGKRGTNGGVKVDFTPLLSRVTSLNGWTGAVTGSVKVRDAALLKSFVGDPNGFYANLHTAEFPGGAVRAQYHQVTQGLTFSKALENFQASVVEGQQIYACERGTNGTWSFQQRDVTARLGGHIGHSFVAPGSGTPQWIAPDRSAVTGSLVSSVDNGSRNIPELDLKATRSGRGAGLLATSHEILRLNTVGGVAPEGGCAKGATARVAYGADYVFIQK</sequence>
<dbReference type="EMBL" id="CM000913">
    <property type="protein sequence ID" value="EFG08653.1"/>
    <property type="molecule type" value="Genomic_DNA"/>
</dbReference>
<dbReference type="Proteomes" id="UP000002357">
    <property type="component" value="Chromosome"/>
</dbReference>
<evidence type="ECO:0000313" key="4">
    <source>
        <dbReference type="EMBL" id="EFG08653.1"/>
    </source>
</evidence>
<organism evidence="4 5">
    <name type="scientific">Streptomyces clavuligerus</name>
    <dbReference type="NCBI Taxonomy" id="1901"/>
    <lineage>
        <taxon>Bacteria</taxon>
        <taxon>Bacillati</taxon>
        <taxon>Actinomycetota</taxon>
        <taxon>Actinomycetes</taxon>
        <taxon>Kitasatosporales</taxon>
        <taxon>Streptomycetaceae</taxon>
        <taxon>Streptomyces</taxon>
    </lineage>
</organism>
<dbReference type="Pfam" id="PF11937">
    <property type="entry name" value="DUF3455"/>
    <property type="match status" value="1"/>
</dbReference>
<feature type="compositionally biased region" description="Low complexity" evidence="1">
    <location>
        <begin position="37"/>
        <end position="50"/>
    </location>
</feature>
<feature type="region of interest" description="Disordered" evidence="1">
    <location>
        <begin position="33"/>
        <end position="96"/>
    </location>
</feature>
<dbReference type="AlphaFoldDB" id="E2Q265"/>
<accession>E2Q265</accession>
<evidence type="ECO:0000313" key="5">
    <source>
        <dbReference type="Proteomes" id="UP000002357"/>
    </source>
</evidence>
<name>E2Q265_STRCL</name>
<dbReference type="eggNOG" id="ENOG5033KDV">
    <property type="taxonomic scope" value="Bacteria"/>
</dbReference>
<evidence type="ECO:0000259" key="3">
    <source>
        <dbReference type="SMART" id="SM00754"/>
    </source>
</evidence>
<feature type="signal peptide" evidence="2">
    <location>
        <begin position="1"/>
        <end position="29"/>
    </location>
</feature>
<evidence type="ECO:0000256" key="1">
    <source>
        <dbReference type="SAM" id="MobiDB-lite"/>
    </source>
</evidence>
<proteinExistence type="predicted"/>